<keyword evidence="2" id="KW-1185">Reference proteome</keyword>
<evidence type="ECO:0000313" key="1">
    <source>
        <dbReference type="EMBL" id="KAK6115241.1"/>
    </source>
</evidence>
<name>A0ABR0TZ68_REHGL</name>
<proteinExistence type="predicted"/>
<dbReference type="SUPFAM" id="SSF57997">
    <property type="entry name" value="Tropomyosin"/>
    <property type="match status" value="1"/>
</dbReference>
<dbReference type="Proteomes" id="UP001318860">
    <property type="component" value="Unassembled WGS sequence"/>
</dbReference>
<organism evidence="1 2">
    <name type="scientific">Rehmannia glutinosa</name>
    <name type="common">Chinese foxglove</name>
    <dbReference type="NCBI Taxonomy" id="99300"/>
    <lineage>
        <taxon>Eukaryota</taxon>
        <taxon>Viridiplantae</taxon>
        <taxon>Streptophyta</taxon>
        <taxon>Embryophyta</taxon>
        <taxon>Tracheophyta</taxon>
        <taxon>Spermatophyta</taxon>
        <taxon>Magnoliopsida</taxon>
        <taxon>eudicotyledons</taxon>
        <taxon>Gunneridae</taxon>
        <taxon>Pentapetalae</taxon>
        <taxon>asterids</taxon>
        <taxon>lamiids</taxon>
        <taxon>Lamiales</taxon>
        <taxon>Orobanchaceae</taxon>
        <taxon>Rehmannieae</taxon>
        <taxon>Rehmannia</taxon>
    </lineage>
</organism>
<accession>A0ABR0TZ68</accession>
<protein>
    <submittedName>
        <fullName evidence="1">Uncharacterized protein</fullName>
    </submittedName>
</protein>
<reference evidence="1 2" key="1">
    <citation type="journal article" date="2021" name="Comput. Struct. Biotechnol. J.">
        <title>De novo genome assembly of the potent medicinal plant Rehmannia glutinosa using nanopore technology.</title>
        <authorList>
            <person name="Ma L."/>
            <person name="Dong C."/>
            <person name="Song C."/>
            <person name="Wang X."/>
            <person name="Zheng X."/>
            <person name="Niu Y."/>
            <person name="Chen S."/>
            <person name="Feng W."/>
        </authorList>
    </citation>
    <scope>NUCLEOTIDE SEQUENCE [LARGE SCALE GENOMIC DNA]</scope>
    <source>
        <strain evidence="1">DH-2019</strain>
    </source>
</reference>
<sequence>MKTRTGEDSLELYQACILPHDQITLGVMSDTRLEDITTHDLMRAANIVHNLTLRGHHWRVRFMEAEDRATRFEKEKVAIEAKTKSKYEPRIKLVESKLSEFEIRAKNSEASLKVAHYGVDRLTAKVNKALVLDKRSKRKAFNSPEFANQPLGARHKELGTSKIHPFLIGTWYKKVC</sequence>
<comment type="caution">
    <text evidence="1">The sequence shown here is derived from an EMBL/GenBank/DDBJ whole genome shotgun (WGS) entry which is preliminary data.</text>
</comment>
<gene>
    <name evidence="1" type="ORF">DH2020_007510</name>
</gene>
<evidence type="ECO:0000313" key="2">
    <source>
        <dbReference type="Proteomes" id="UP001318860"/>
    </source>
</evidence>
<dbReference type="EMBL" id="JABTTQ020003506">
    <property type="protein sequence ID" value="KAK6115241.1"/>
    <property type="molecule type" value="Genomic_DNA"/>
</dbReference>